<dbReference type="Pfam" id="PF10502">
    <property type="entry name" value="Peptidase_S26"/>
    <property type="match status" value="1"/>
</dbReference>
<keyword evidence="5 7" id="KW-0378">Hydrolase</keyword>
<keyword evidence="7" id="KW-0645">Protease</keyword>
<reference evidence="9" key="2">
    <citation type="submission" date="2022-06" db="EMBL/GenBank/DDBJ databases">
        <title>Xiashengella guii gen. nov. sp. nov., a bacterium isolated form anaerobic digestion tank.</title>
        <authorList>
            <person name="Huang H."/>
        </authorList>
    </citation>
    <scope>NUCLEOTIDE SEQUENCE</scope>
    <source>
        <strain evidence="9">Ai-910</strain>
    </source>
</reference>
<dbReference type="NCBIfam" id="TIGR02227">
    <property type="entry name" value="sigpep_I_bact"/>
    <property type="match status" value="1"/>
</dbReference>
<protein>
    <recommendedName>
        <fullName evidence="4 7">Signal peptidase I</fullName>
        <ecNumber evidence="3 7">3.4.21.89</ecNumber>
    </recommendedName>
</protein>
<dbReference type="InterPro" id="IPR019757">
    <property type="entry name" value="Pept_S26A_signal_pept_1_Lys-AS"/>
</dbReference>
<sequence>MKKAVRVLVWLAIGFGISELIYHYGLELLKVPTSSMSPGIEAGDYVLVNKFIPGPRYKANDPNRYGRFALSRSLNYGDIVVFNFPEADTIVPNKPGESYYLLRRRDAGIDTLLTEEYWGELEALKVTQRPRMIKRVAALPGDNIQIIRGVLNVNGAEKDFRISSGDSVIILPPGVYDPYVFPGNYRHGWNVDNLGPFYLPRKGDVLVLDPKTFPLYERILKVFEASAIEQRGNSFYLDGKPVQQYVFKMNYYWVHGDNRNRSFDSRYWGPVPENHIVGIVR</sequence>
<feature type="domain" description="Peptidase S26" evidence="8">
    <location>
        <begin position="7"/>
        <end position="280"/>
    </location>
</feature>
<proteinExistence type="inferred from homology"/>
<evidence type="ECO:0000256" key="7">
    <source>
        <dbReference type="RuleBase" id="RU362042"/>
    </source>
</evidence>
<dbReference type="AlphaFoldDB" id="A0A9J6ZMS1"/>
<evidence type="ECO:0000256" key="3">
    <source>
        <dbReference type="ARBA" id="ARBA00013208"/>
    </source>
</evidence>
<dbReference type="PANTHER" id="PTHR43390">
    <property type="entry name" value="SIGNAL PEPTIDASE I"/>
    <property type="match status" value="1"/>
</dbReference>
<name>A0A9J6ZMS1_9BACT</name>
<evidence type="ECO:0000259" key="8">
    <source>
        <dbReference type="Pfam" id="PF10502"/>
    </source>
</evidence>
<dbReference type="GO" id="GO:0006465">
    <property type="term" value="P:signal peptide processing"/>
    <property type="evidence" value="ECO:0007669"/>
    <property type="project" value="InterPro"/>
</dbReference>
<evidence type="ECO:0000256" key="4">
    <source>
        <dbReference type="ARBA" id="ARBA00019232"/>
    </source>
</evidence>
<feature type="transmembrane region" description="Helical" evidence="7">
    <location>
        <begin position="7"/>
        <end position="26"/>
    </location>
</feature>
<organism evidence="9 10">
    <name type="scientific">Xiashengella succiniciproducens</name>
    <dbReference type="NCBI Taxonomy" id="2949635"/>
    <lineage>
        <taxon>Bacteria</taxon>
        <taxon>Pseudomonadati</taxon>
        <taxon>Bacteroidota</taxon>
        <taxon>Bacteroidia</taxon>
        <taxon>Marinilabiliales</taxon>
        <taxon>Marinilabiliaceae</taxon>
        <taxon>Xiashengella</taxon>
    </lineage>
</organism>
<gene>
    <name evidence="9" type="primary">lepB</name>
    <name evidence="9" type="ORF">M9189_08125</name>
</gene>
<comment type="similarity">
    <text evidence="2 7">Belongs to the peptidase S26 family.</text>
</comment>
<evidence type="ECO:0000313" key="9">
    <source>
        <dbReference type="EMBL" id="URW78822.1"/>
    </source>
</evidence>
<dbReference type="EC" id="3.4.21.89" evidence="3 7"/>
<evidence type="ECO:0000256" key="6">
    <source>
        <dbReference type="PIRSR" id="PIRSR600223-1"/>
    </source>
</evidence>
<evidence type="ECO:0000256" key="1">
    <source>
        <dbReference type="ARBA" id="ARBA00000677"/>
    </source>
</evidence>
<comment type="subcellular location">
    <subcellularLocation>
        <location evidence="7">Membrane</location>
        <topology evidence="7">Single-pass type II membrane protein</topology>
    </subcellularLocation>
</comment>
<evidence type="ECO:0000256" key="2">
    <source>
        <dbReference type="ARBA" id="ARBA00009370"/>
    </source>
</evidence>
<dbReference type="RefSeq" id="WP_250722238.1">
    <property type="nucleotide sequence ID" value="NZ_CP098400.1"/>
</dbReference>
<dbReference type="InterPro" id="IPR019758">
    <property type="entry name" value="Pept_S26A_signal_pept_1_CS"/>
</dbReference>
<keyword evidence="7" id="KW-0812">Transmembrane</keyword>
<dbReference type="GO" id="GO:0004252">
    <property type="term" value="F:serine-type endopeptidase activity"/>
    <property type="evidence" value="ECO:0007669"/>
    <property type="project" value="InterPro"/>
</dbReference>
<dbReference type="CDD" id="cd06530">
    <property type="entry name" value="S26_SPase_I"/>
    <property type="match status" value="2"/>
</dbReference>
<dbReference type="PROSITE" id="PS00760">
    <property type="entry name" value="SPASE_I_2"/>
    <property type="match status" value="1"/>
</dbReference>
<reference evidence="9" key="1">
    <citation type="submission" date="2022-05" db="EMBL/GenBank/DDBJ databases">
        <authorList>
            <person name="Sun X."/>
        </authorList>
    </citation>
    <scope>NUCLEOTIDE SEQUENCE</scope>
    <source>
        <strain evidence="9">Ai-910</strain>
    </source>
</reference>
<dbReference type="Proteomes" id="UP001056426">
    <property type="component" value="Chromosome"/>
</dbReference>
<dbReference type="GO" id="GO:0016020">
    <property type="term" value="C:membrane"/>
    <property type="evidence" value="ECO:0007669"/>
    <property type="project" value="UniProtKB-SubCell"/>
</dbReference>
<dbReference type="SUPFAM" id="SSF51306">
    <property type="entry name" value="LexA/Signal peptidase"/>
    <property type="match status" value="1"/>
</dbReference>
<dbReference type="PANTHER" id="PTHR43390:SF1">
    <property type="entry name" value="CHLOROPLAST PROCESSING PEPTIDASE"/>
    <property type="match status" value="1"/>
</dbReference>
<comment type="catalytic activity">
    <reaction evidence="1 7">
        <text>Cleavage of hydrophobic, N-terminal signal or leader sequences from secreted and periplasmic proteins.</text>
        <dbReference type="EC" id="3.4.21.89"/>
    </reaction>
</comment>
<keyword evidence="10" id="KW-1185">Reference proteome</keyword>
<feature type="active site" evidence="6">
    <location>
        <position position="35"/>
    </location>
</feature>
<evidence type="ECO:0000256" key="5">
    <source>
        <dbReference type="ARBA" id="ARBA00022801"/>
    </source>
</evidence>
<keyword evidence="7" id="KW-0472">Membrane</keyword>
<dbReference type="KEGG" id="alkq:M9189_08125"/>
<dbReference type="GO" id="GO:0009003">
    <property type="term" value="F:signal peptidase activity"/>
    <property type="evidence" value="ECO:0007669"/>
    <property type="project" value="UniProtKB-EC"/>
</dbReference>
<evidence type="ECO:0000313" key="10">
    <source>
        <dbReference type="Proteomes" id="UP001056426"/>
    </source>
</evidence>
<dbReference type="InterPro" id="IPR019533">
    <property type="entry name" value="Peptidase_S26"/>
</dbReference>
<feature type="active site" evidence="6">
    <location>
        <position position="134"/>
    </location>
</feature>
<dbReference type="InterPro" id="IPR000223">
    <property type="entry name" value="Pept_S26A_signal_pept_1"/>
</dbReference>
<dbReference type="Gene3D" id="2.10.109.10">
    <property type="entry name" value="Umud Fragment, subunit A"/>
    <property type="match status" value="1"/>
</dbReference>
<dbReference type="PROSITE" id="PS00761">
    <property type="entry name" value="SPASE_I_3"/>
    <property type="match status" value="1"/>
</dbReference>
<dbReference type="EMBL" id="CP098400">
    <property type="protein sequence ID" value="URW78822.1"/>
    <property type="molecule type" value="Genomic_DNA"/>
</dbReference>
<dbReference type="InterPro" id="IPR036286">
    <property type="entry name" value="LexA/Signal_pep-like_sf"/>
</dbReference>
<accession>A0A9J6ZMS1</accession>
<keyword evidence="7" id="KW-1133">Transmembrane helix</keyword>